<dbReference type="CDD" id="cd00102">
    <property type="entry name" value="IPT"/>
    <property type="match status" value="4"/>
</dbReference>
<reference evidence="2" key="1">
    <citation type="submission" date="2009-08" db="EMBL/GenBank/DDBJ databases">
        <title>Annotation of Salpingoeca rosetta.</title>
        <authorList>
            <consortium name="The Broad Institute Genome Sequencing Platform"/>
            <person name="Russ C."/>
            <person name="Cuomo C."/>
            <person name="Burger G."/>
            <person name="Gray M.W."/>
            <person name="Holland P.W.H."/>
            <person name="King N."/>
            <person name="Lang F.B.F."/>
            <person name="Roger A.J."/>
            <person name="Ruiz-Trillo I."/>
            <person name="Young S.K."/>
            <person name="Zeng Q."/>
            <person name="Gargeya S."/>
            <person name="Alvarado L."/>
            <person name="Berlin A."/>
            <person name="Chapman S.B."/>
            <person name="Chen Z."/>
            <person name="Freedman E."/>
            <person name="Gellesch M."/>
            <person name="Goldberg J."/>
            <person name="Griggs A."/>
            <person name="Gujja S."/>
            <person name="Heilman E."/>
            <person name="Heiman D."/>
            <person name="Howarth C."/>
            <person name="Mehta T."/>
            <person name="Neiman D."/>
            <person name="Pearson M."/>
            <person name="Roberts A."/>
            <person name="Saif S."/>
            <person name="Shea T."/>
            <person name="Shenoy N."/>
            <person name="Sisk P."/>
            <person name="Stolte C."/>
            <person name="Sykes S."/>
            <person name="White J."/>
            <person name="Yandava C."/>
            <person name="Haas B."/>
            <person name="Nusbaum C."/>
            <person name="Birren B."/>
        </authorList>
    </citation>
    <scope>NUCLEOTIDE SEQUENCE [LARGE SCALE GENOMIC DNA]</scope>
    <source>
        <strain evidence="2">ATCC 50818</strain>
    </source>
</reference>
<feature type="domain" description="IPT/TIG" evidence="1">
    <location>
        <begin position="2194"/>
        <end position="2279"/>
    </location>
</feature>
<feature type="domain" description="IPT/TIG" evidence="1">
    <location>
        <begin position="697"/>
        <end position="780"/>
    </location>
</feature>
<feature type="domain" description="IPT/TIG" evidence="1">
    <location>
        <begin position="1220"/>
        <end position="1305"/>
    </location>
</feature>
<proteinExistence type="predicted"/>
<dbReference type="Gene3D" id="2.60.40.10">
    <property type="entry name" value="Immunoglobulins"/>
    <property type="match status" value="27"/>
</dbReference>
<dbReference type="SMART" id="SM00429">
    <property type="entry name" value="IPT"/>
    <property type="match status" value="16"/>
</dbReference>
<dbReference type="SMART" id="SM00710">
    <property type="entry name" value="PbH1"/>
    <property type="match status" value="14"/>
</dbReference>
<sequence>VQPASGQFGTRVTINGTNLLGGGSSAATVRLGGVAAMVVSGTSTEVVVVARSGSAGVGDVEIVADTGAVVSKSNAWEQLEDGVITSVVPAQAQKDARVTIQGARLLGGGQDIARAVLAGVDATYESGSGSDTEVVVVAALGTAGANGSVLLVADTGAEVSLSLGFEYVARGSISSVEPSTGSAGTLVTISGSNLLSGGASIEGVTLAGVAAAQVVSGNDTVIVVEAGQQSSAVSGMVVTTSDTGSTSVLSSGTAFTYIAPPSIDTVSPASGQEGTRVTLSGQNLLCGGSSVRTVTLAGVAVGTVVSESDTSVVVDAAPGAAGNGSVRIEADTGAFVELADGWTYIEAGSVSSVEPATGQRGSVVVIRGTNLLGGGSDVSSVTLAGVEVTSIDSANATVVVVVAGGRSTAGAGDVVLMSDTRATVTASGAFTYLEPGNITSVSPSVGQDGTRVVIEGERLLGDGDNVMSVTLAGVAATVTGASQSQINVTAHASTAKTGDVVVVGNTGIIVSSTNAWTFGTPGYVEGVDPGRGVAGTEVLIYGNNLRGSGSRVASVMLGGVEAQILEQTNFFVRAVAGSGGVAGVGGVELTADTGALVTRGNLWEYVADGNVTLVEPVQGTTDTLVTLRGTSLRSGGESVAQVLLAGLAATIVSENDTVVVVRASAPQVSTNFSGSVVLVSENGARLTADSTFTYVAASTIYSVQPSSGQAGTRVTIGGVSLLGGGTGVTVMFGNTAASVQVQTSTQVVAVAGAASAGVVDVMLQSNTGSSVVRRRGFRYTAAASVTDITPPSGQVGTRVTIVGSGLLAGGSSVSNVTLAGVAAESVVSANDTSVVVVAGSGSPGNGSVTVTADTGASYSSDSVWTYVEASTIDSFAPVTGQEGTYVTIRGQRLFGGGSTVSRVALAGVDAAVQAGGNSTYVVARAAASVAGAGRVVVESDTGARAVATGDFTYADAGVVTTLMPASGQRGTRVTIVGERLLGGAMSPAVVRLGGRAVMSVVSANSTMVVVRASNGTVGTGDVEIESVSGAIVRGVGLWEQLAEGQVTGVSPSRGVSGTRVTITGTSLLGGATSLASVTLNGVSANITGTPSNTQVEVVALTGTAGVGAVVLTAASDAFVQLADGFEYLEPGNVTLVSPSSGQVGTRVQIRGERLLSGGSTVERVLLGGVPVSSINETQSNTLIEAVAARGAATNGAVDVVLEIDTGAVVRAPAAWEYLAEGVVTAVTPDSGVSGTQVTINGTNLLGGGSSVSSLLFGGVAVERVVSVSAESIVAVLGTGMSGVLDVEIVSNTGAAVSGSGVFTYLGDARIILVEPPRGQLGTRVTITGTNLLGGGSAVQNVTIGGVGVLEVVSGTATQVVVRAGANSNLGLSTIEITSDSGARVSRTETWVYEVASAITDVTPMAGQRGTVVHISGVRLLGNNPVSGTQITTVLLGGRPAAEVRVSNATDVIAVAQNGTVGVGDVLLEASNGARTVGAGLWEYLQDSAVTAVVPSVGQVGTRVDIRGERLLGGGSSITSVTLAGTPAMVVSGNDSVVRVVAASATAGTGDVVVTSDSGAYATSSGGWMYAVASAIGSVTPAQGQASTVVTIAGTNLRGSGAAVASVTLVGQEATILSESDTQVVVRAAVSAPGQGDVIVTSSSGAYSTLVNGFTYVEVGTVDVAVPSSGREGTRVTINGTSLRGGGASVANVTVVDVPATIVSENDTEVVVVLGQGVDAITVGNIVVTSSNGAIITKVNAFTYVDYGEILTVDPSSGQAGTVVNIAGVNLCGGGSAIAAATLAGFEATVVSDNCNLPRLEAGDLGASTVGDVVLIADTGAVVVATNAWEQLSAGNITSVSPGTGQAGTLVTIRGTNILGGGSSATSISLSGVPASIVGTPTSTQAVVRVNPGPNSRSEAVGDVTIVGNNGVTVRKLDAWTYSVVDSISPGSGQGGTRVTIDGVGLLGGGTDATAVRLGTVSATAIELATASRVVVRAGANTNTADTNVTVTITADNGQTVESVTGADGSIRAEFLYKVAGSISSVSPAQGQVNTSVTIRGTNLFGYGASLASVSLASVPASIVTQNNSVVVVEAGASMATAVSAVELVADTGAVVSLSSSWRYVAPSSISGATPGVGQGGTRVTVTGVSLLGGATTLRDVTLAGVSVREIVSFNDTQVVVVAAAHGSAVSGDVVVQSANGAFVSLVGGFNYSEPGAVASVSPDSGHAGTRVVIEGTRLLGSGSSLVSVTLGGVSVASIVSGNNTRVVVVAAAGSAGAGDVVLTANTGAEVIATGGFTYVAAGAIDQVQPASGQFGTRVTINGTNLLGGGSSAATVRLGGVAAMVVSGTSTEVVVVARSGSA</sequence>
<dbReference type="OMA" id="NTRECVE"/>
<protein>
    <recommendedName>
        <fullName evidence="1">IPT/TIG domain-containing protein</fullName>
    </recommendedName>
</protein>
<feature type="domain" description="IPT/TIG" evidence="1">
    <location>
        <begin position="1043"/>
        <end position="1128"/>
    </location>
</feature>
<keyword evidence="3" id="KW-1185">Reference proteome</keyword>
<dbReference type="Pfam" id="PF01833">
    <property type="entry name" value="TIG"/>
    <property type="match status" value="20"/>
</dbReference>
<feature type="domain" description="IPT/TIG" evidence="1">
    <location>
        <begin position="347"/>
        <end position="433"/>
    </location>
</feature>
<dbReference type="InterPro" id="IPR013783">
    <property type="entry name" value="Ig-like_fold"/>
</dbReference>
<dbReference type="PANTHER" id="PTHR22625:SF70">
    <property type="entry name" value="PLEXIN A, ISOFORM A"/>
    <property type="match status" value="1"/>
</dbReference>
<dbReference type="Proteomes" id="UP000007799">
    <property type="component" value="Unassembled WGS sequence"/>
</dbReference>
<feature type="domain" description="IPT/TIG" evidence="1">
    <location>
        <begin position="170"/>
        <end position="258"/>
    </location>
</feature>
<dbReference type="EMBL" id="GL833022">
    <property type="protein sequence ID" value="EGD82391.1"/>
    <property type="molecule type" value="Genomic_DNA"/>
</dbReference>
<dbReference type="KEGG" id="sre:PTSG_13198"/>
<accession>F2UTD8</accession>
<feature type="domain" description="IPT/TIG" evidence="1">
    <location>
        <begin position="435"/>
        <end position="521"/>
    </location>
</feature>
<feature type="domain" description="IPT/TIG" evidence="1">
    <location>
        <begin position="2019"/>
        <end position="2104"/>
    </location>
</feature>
<dbReference type="InterPro" id="IPR031148">
    <property type="entry name" value="Plexin"/>
</dbReference>
<evidence type="ECO:0000313" key="2">
    <source>
        <dbReference type="EMBL" id="EGD82391.1"/>
    </source>
</evidence>
<evidence type="ECO:0000259" key="1">
    <source>
        <dbReference type="SMART" id="SM00429"/>
    </source>
</evidence>
<dbReference type="OrthoDB" id="10646056at2759"/>
<dbReference type="InterPro" id="IPR002909">
    <property type="entry name" value="IPT_dom"/>
</dbReference>
<feature type="non-terminal residue" evidence="2">
    <location>
        <position position="2341"/>
    </location>
</feature>
<name>F2UTD8_SALR5</name>
<feature type="domain" description="IPT/TIG" evidence="1">
    <location>
        <begin position="1130"/>
        <end position="1218"/>
    </location>
</feature>
<dbReference type="STRING" id="946362.F2UTD8"/>
<organism evidence="3">
    <name type="scientific">Salpingoeca rosetta (strain ATCC 50818 / BSB-021)</name>
    <dbReference type="NCBI Taxonomy" id="946362"/>
    <lineage>
        <taxon>Eukaryota</taxon>
        <taxon>Choanoflagellata</taxon>
        <taxon>Craspedida</taxon>
        <taxon>Salpingoecidae</taxon>
        <taxon>Salpingoeca</taxon>
    </lineage>
</organism>
<evidence type="ECO:0000313" key="3">
    <source>
        <dbReference type="Proteomes" id="UP000007799"/>
    </source>
</evidence>
<feature type="domain" description="IPT/TIG" evidence="1">
    <location>
        <begin position="608"/>
        <end position="695"/>
    </location>
</feature>
<feature type="domain" description="IPT/TIG" evidence="1">
    <location>
        <begin position="260"/>
        <end position="345"/>
    </location>
</feature>
<dbReference type="RefSeq" id="XP_004987566.1">
    <property type="nucleotide sequence ID" value="XM_004987509.1"/>
</dbReference>
<dbReference type="GeneID" id="16068086"/>
<feature type="domain" description="IPT/TIG" evidence="1">
    <location>
        <begin position="1307"/>
        <end position="1393"/>
    </location>
</feature>
<feature type="non-terminal residue" evidence="2">
    <location>
        <position position="1"/>
    </location>
</feature>
<dbReference type="CDD" id="cd00603">
    <property type="entry name" value="IPT_PCSR"/>
    <property type="match status" value="2"/>
</dbReference>
<dbReference type="SUPFAM" id="SSF81296">
    <property type="entry name" value="E set domains"/>
    <property type="match status" value="27"/>
</dbReference>
<feature type="domain" description="IPT/TIG" evidence="1">
    <location>
        <begin position="1572"/>
        <end position="1656"/>
    </location>
</feature>
<feature type="domain" description="IPT/TIG" evidence="1">
    <location>
        <begin position="1833"/>
        <end position="1924"/>
    </location>
</feature>
<dbReference type="InterPro" id="IPR006626">
    <property type="entry name" value="PbH1"/>
</dbReference>
<dbReference type="InterPro" id="IPR014756">
    <property type="entry name" value="Ig_E-set"/>
</dbReference>
<gene>
    <name evidence="2" type="ORF">PTSG_13198</name>
</gene>
<dbReference type="InParanoid" id="F2UTD8"/>
<dbReference type="GO" id="GO:0017154">
    <property type="term" value="F:semaphorin receptor activity"/>
    <property type="evidence" value="ECO:0007669"/>
    <property type="project" value="InterPro"/>
</dbReference>
<feature type="domain" description="IPT/TIG" evidence="1">
    <location>
        <begin position="782"/>
        <end position="867"/>
    </location>
</feature>
<dbReference type="PANTHER" id="PTHR22625">
    <property type="entry name" value="PLEXIN"/>
    <property type="match status" value="1"/>
</dbReference>
<feature type="domain" description="IPT/TIG" evidence="1">
    <location>
        <begin position="1658"/>
        <end position="1744"/>
    </location>
</feature>